<dbReference type="RefSeq" id="WP_285981362.1">
    <property type="nucleotide sequence ID" value="NZ_JASVDS010000001.1"/>
</dbReference>
<feature type="domain" description="Fatty acid hydroxylase" evidence="15">
    <location>
        <begin position="53"/>
        <end position="196"/>
    </location>
</feature>
<keyword evidence="13" id="KW-0275">Fatty acid biosynthesis</keyword>
<dbReference type="PANTHER" id="PTHR12863:SF1">
    <property type="entry name" value="FATTY ACID 2-HYDROXYLASE"/>
    <property type="match status" value="1"/>
</dbReference>
<evidence type="ECO:0000313" key="17">
    <source>
        <dbReference type="Proteomes" id="UP001238603"/>
    </source>
</evidence>
<dbReference type="InterPro" id="IPR014430">
    <property type="entry name" value="Scs7"/>
</dbReference>
<evidence type="ECO:0000256" key="2">
    <source>
        <dbReference type="ARBA" id="ARBA00004477"/>
    </source>
</evidence>
<accession>A0ABT7LEG7</accession>
<comment type="cofactor">
    <cofactor evidence="1">
        <name>Zn(2+)</name>
        <dbReference type="ChEBI" id="CHEBI:29105"/>
    </cofactor>
</comment>
<protein>
    <submittedName>
        <fullName evidence="16">Sterol desaturase family protein</fullName>
    </submittedName>
</protein>
<keyword evidence="9 14" id="KW-1133">Transmembrane helix</keyword>
<evidence type="ECO:0000256" key="7">
    <source>
        <dbReference type="ARBA" id="ARBA00022832"/>
    </source>
</evidence>
<dbReference type="PANTHER" id="PTHR12863">
    <property type="entry name" value="FATTY ACID HYDROXYLASE"/>
    <property type="match status" value="1"/>
</dbReference>
<evidence type="ECO:0000256" key="14">
    <source>
        <dbReference type="SAM" id="Phobius"/>
    </source>
</evidence>
<comment type="caution">
    <text evidence="16">The sequence shown here is derived from an EMBL/GenBank/DDBJ whole genome shotgun (WGS) entry which is preliminary data.</text>
</comment>
<keyword evidence="17" id="KW-1185">Reference proteome</keyword>
<keyword evidence="8" id="KW-0862">Zinc</keyword>
<evidence type="ECO:0000256" key="6">
    <source>
        <dbReference type="ARBA" id="ARBA00022824"/>
    </source>
</evidence>
<reference evidence="16 17" key="1">
    <citation type="submission" date="2023-06" db="EMBL/GenBank/DDBJ databases">
        <title>Pelomonas sp. APW6 16S ribosomal RNA gene genome sequencing and assembly.</title>
        <authorList>
            <person name="Woo H."/>
        </authorList>
    </citation>
    <scope>NUCLEOTIDE SEQUENCE [LARGE SCALE GENOMIC DNA]</scope>
    <source>
        <strain evidence="16 17">APW6</strain>
    </source>
</reference>
<evidence type="ECO:0000256" key="4">
    <source>
        <dbReference type="ARBA" id="ARBA00022692"/>
    </source>
</evidence>
<keyword evidence="10" id="KW-0560">Oxidoreductase</keyword>
<dbReference type="Pfam" id="PF04116">
    <property type="entry name" value="FA_hydroxylase"/>
    <property type="match status" value="1"/>
</dbReference>
<keyword evidence="11" id="KW-0443">Lipid metabolism</keyword>
<evidence type="ECO:0000256" key="10">
    <source>
        <dbReference type="ARBA" id="ARBA00023002"/>
    </source>
</evidence>
<dbReference type="Proteomes" id="UP001238603">
    <property type="component" value="Unassembled WGS sequence"/>
</dbReference>
<keyword evidence="4 14" id="KW-0812">Transmembrane</keyword>
<evidence type="ECO:0000256" key="11">
    <source>
        <dbReference type="ARBA" id="ARBA00023098"/>
    </source>
</evidence>
<feature type="transmembrane region" description="Helical" evidence="14">
    <location>
        <begin position="21"/>
        <end position="42"/>
    </location>
</feature>
<evidence type="ECO:0000256" key="5">
    <source>
        <dbReference type="ARBA" id="ARBA00022723"/>
    </source>
</evidence>
<keyword evidence="6" id="KW-0256">Endoplasmic reticulum</keyword>
<evidence type="ECO:0000256" key="9">
    <source>
        <dbReference type="ARBA" id="ARBA00022989"/>
    </source>
</evidence>
<feature type="transmembrane region" description="Helical" evidence="14">
    <location>
        <begin position="119"/>
        <end position="140"/>
    </location>
</feature>
<gene>
    <name evidence="16" type="ORF">QRD43_04965</name>
</gene>
<keyword evidence="3" id="KW-0444">Lipid biosynthesis</keyword>
<evidence type="ECO:0000256" key="8">
    <source>
        <dbReference type="ARBA" id="ARBA00022833"/>
    </source>
</evidence>
<evidence type="ECO:0000256" key="1">
    <source>
        <dbReference type="ARBA" id="ARBA00001947"/>
    </source>
</evidence>
<evidence type="ECO:0000256" key="12">
    <source>
        <dbReference type="ARBA" id="ARBA00023136"/>
    </source>
</evidence>
<feature type="transmembrane region" description="Helical" evidence="14">
    <location>
        <begin position="92"/>
        <end position="113"/>
    </location>
</feature>
<evidence type="ECO:0000313" key="16">
    <source>
        <dbReference type="EMBL" id="MDL5031252.1"/>
    </source>
</evidence>
<keyword evidence="7" id="KW-0276">Fatty acid metabolism</keyword>
<dbReference type="InterPro" id="IPR006694">
    <property type="entry name" value="Fatty_acid_hydroxylase"/>
</dbReference>
<dbReference type="EMBL" id="JASVDS010000001">
    <property type="protein sequence ID" value="MDL5031252.1"/>
    <property type="molecule type" value="Genomic_DNA"/>
</dbReference>
<comment type="subcellular location">
    <subcellularLocation>
        <location evidence="2">Endoplasmic reticulum membrane</location>
        <topology evidence="2">Multi-pass membrane protein</topology>
    </subcellularLocation>
</comment>
<sequence length="208" mass="23603">MRPHRPPALRFLSIEPGLAVYRADFLFYAIALTCLALALLTHPMDAPLLGWVMAGAAAWTLLEYLLHRFVLHGLSPFRDWHAEHHGRPDARISAPTLLTAGLFTLLLLPMGWWMGRWPALALGFGLLAGYFCYAVIHHVLHRPLPPTAARPGRSLLRRQRRWHARHHQRASPARGELGTPGHYGVTSAFWDHIFRTGDRPRPRPRRAP</sequence>
<evidence type="ECO:0000256" key="3">
    <source>
        <dbReference type="ARBA" id="ARBA00022516"/>
    </source>
</evidence>
<evidence type="ECO:0000256" key="13">
    <source>
        <dbReference type="ARBA" id="ARBA00023160"/>
    </source>
</evidence>
<evidence type="ECO:0000259" key="15">
    <source>
        <dbReference type="Pfam" id="PF04116"/>
    </source>
</evidence>
<proteinExistence type="predicted"/>
<name>A0ABT7LEG7_9BURK</name>
<feature type="transmembrane region" description="Helical" evidence="14">
    <location>
        <begin position="48"/>
        <end position="71"/>
    </location>
</feature>
<organism evidence="16 17">
    <name type="scientific">Roseateles subflavus</name>
    <dbReference type="NCBI Taxonomy" id="3053353"/>
    <lineage>
        <taxon>Bacteria</taxon>
        <taxon>Pseudomonadati</taxon>
        <taxon>Pseudomonadota</taxon>
        <taxon>Betaproteobacteria</taxon>
        <taxon>Burkholderiales</taxon>
        <taxon>Sphaerotilaceae</taxon>
        <taxon>Roseateles</taxon>
    </lineage>
</organism>
<keyword evidence="5" id="KW-0479">Metal-binding</keyword>
<keyword evidence="12 14" id="KW-0472">Membrane</keyword>